<proteinExistence type="predicted"/>
<dbReference type="AlphaFoldDB" id="A0AAD7I8C6"/>
<comment type="caution">
    <text evidence="1">The sequence shown here is derived from an EMBL/GenBank/DDBJ whole genome shotgun (WGS) entry which is preliminary data.</text>
</comment>
<dbReference type="Proteomes" id="UP001215598">
    <property type="component" value="Unassembled WGS sequence"/>
</dbReference>
<evidence type="ECO:0000313" key="1">
    <source>
        <dbReference type="EMBL" id="KAJ7737362.1"/>
    </source>
</evidence>
<keyword evidence="2" id="KW-1185">Reference proteome</keyword>
<name>A0AAD7I8C6_9AGAR</name>
<accession>A0AAD7I8C6</accession>
<evidence type="ECO:0000313" key="2">
    <source>
        <dbReference type="Proteomes" id="UP001215598"/>
    </source>
</evidence>
<reference evidence="1" key="1">
    <citation type="submission" date="2023-03" db="EMBL/GenBank/DDBJ databases">
        <title>Massive genome expansion in bonnet fungi (Mycena s.s.) driven by repeated elements and novel gene families across ecological guilds.</title>
        <authorList>
            <consortium name="Lawrence Berkeley National Laboratory"/>
            <person name="Harder C.B."/>
            <person name="Miyauchi S."/>
            <person name="Viragh M."/>
            <person name="Kuo A."/>
            <person name="Thoen E."/>
            <person name="Andreopoulos B."/>
            <person name="Lu D."/>
            <person name="Skrede I."/>
            <person name="Drula E."/>
            <person name="Henrissat B."/>
            <person name="Morin E."/>
            <person name="Kohler A."/>
            <person name="Barry K."/>
            <person name="LaButti K."/>
            <person name="Morin E."/>
            <person name="Salamov A."/>
            <person name="Lipzen A."/>
            <person name="Mereny Z."/>
            <person name="Hegedus B."/>
            <person name="Baldrian P."/>
            <person name="Stursova M."/>
            <person name="Weitz H."/>
            <person name="Taylor A."/>
            <person name="Grigoriev I.V."/>
            <person name="Nagy L.G."/>
            <person name="Martin F."/>
            <person name="Kauserud H."/>
        </authorList>
    </citation>
    <scope>NUCLEOTIDE SEQUENCE</scope>
    <source>
        <strain evidence="1">CBHHK182m</strain>
    </source>
</reference>
<organism evidence="1 2">
    <name type="scientific">Mycena metata</name>
    <dbReference type="NCBI Taxonomy" id="1033252"/>
    <lineage>
        <taxon>Eukaryota</taxon>
        <taxon>Fungi</taxon>
        <taxon>Dikarya</taxon>
        <taxon>Basidiomycota</taxon>
        <taxon>Agaricomycotina</taxon>
        <taxon>Agaricomycetes</taxon>
        <taxon>Agaricomycetidae</taxon>
        <taxon>Agaricales</taxon>
        <taxon>Marasmiineae</taxon>
        <taxon>Mycenaceae</taxon>
        <taxon>Mycena</taxon>
    </lineage>
</organism>
<protein>
    <submittedName>
        <fullName evidence="1">Uncharacterized protein</fullName>
    </submittedName>
</protein>
<sequence length="417" mass="45820">MPDYSPQNLNSIVEIKNSRTGALFVVVIPTSSTAALVFPPPSDGLCACPSPLLQIFDTQSAQTILKHVQRASQVLRTRNEPLNGGIQFPPRRTHVIHTENCRDTRLSHHLYQDLKYPCSKRTSPAHYLSSEHDLASEHLRLAAICEGTEQGLGCADETGKKTRVVVSCACKCARRRLGIPHPQVATGDFGCWVRCGCDVSLARIGCGRIHVEDSATEISQKKIPQTVGPDNAIGFMNENGGQDYKMCHLLLWKGREDVWGLQEEEGREEGRVRTSCGLRRSFRRPRAPRQTTGRRTVPVGLAVIVVRAGRPDARRSGSGYDDFAVRARLGAGACPARRYWAARRTSIARRWGTRYGGIRSSACDSRANACPLCRYGGKSDVRSVQAGAPLRGRGRLLMYAIPYLFSAGRVDSVIGVL</sequence>
<dbReference type="EMBL" id="JARKIB010000117">
    <property type="protein sequence ID" value="KAJ7737362.1"/>
    <property type="molecule type" value="Genomic_DNA"/>
</dbReference>
<gene>
    <name evidence="1" type="ORF">B0H16DRAFT_1466285</name>
</gene>